<evidence type="ECO:0000256" key="11">
    <source>
        <dbReference type="HAMAP-Rule" id="MF_01393"/>
    </source>
</evidence>
<evidence type="ECO:0000256" key="10">
    <source>
        <dbReference type="ARBA" id="ARBA00023310"/>
    </source>
</evidence>
<feature type="transmembrane region" description="Helical" evidence="11">
    <location>
        <begin position="87"/>
        <end position="112"/>
    </location>
</feature>
<evidence type="ECO:0000256" key="2">
    <source>
        <dbReference type="ARBA" id="ARBA00006810"/>
    </source>
</evidence>
<comment type="similarity">
    <text evidence="2 11 12">Belongs to the ATPase A chain family.</text>
</comment>
<keyword evidence="6 11" id="KW-0375">Hydrogen ion transport</keyword>
<evidence type="ECO:0000256" key="7">
    <source>
        <dbReference type="ARBA" id="ARBA00022989"/>
    </source>
</evidence>
<dbReference type="PRINTS" id="PR00123">
    <property type="entry name" value="ATPASEA"/>
</dbReference>
<evidence type="ECO:0000256" key="9">
    <source>
        <dbReference type="ARBA" id="ARBA00023136"/>
    </source>
</evidence>
<protein>
    <recommendedName>
        <fullName evidence="11 12">ATP synthase subunit a</fullName>
    </recommendedName>
    <alternativeName>
        <fullName evidence="11">ATP synthase F0 sector subunit a</fullName>
    </alternativeName>
    <alternativeName>
        <fullName evidence="11">F-ATPase subunit 6</fullName>
    </alternativeName>
</protein>
<dbReference type="InterPro" id="IPR000568">
    <property type="entry name" value="ATP_synth_F0_asu"/>
</dbReference>
<dbReference type="RefSeq" id="WP_397086279.1">
    <property type="nucleotide sequence ID" value="NZ_JBITGY010000008.1"/>
</dbReference>
<keyword evidence="5 11" id="KW-0812">Transmembrane</keyword>
<reference evidence="13 14" key="1">
    <citation type="submission" date="2024-10" db="EMBL/GenBank/DDBJ databases">
        <title>The Natural Products Discovery Center: Release of the First 8490 Sequenced Strains for Exploring Actinobacteria Biosynthetic Diversity.</title>
        <authorList>
            <person name="Kalkreuter E."/>
            <person name="Kautsar S.A."/>
            <person name="Yang D."/>
            <person name="Bader C.D."/>
            <person name="Teijaro C.N."/>
            <person name="Fluegel L."/>
            <person name="Davis C.M."/>
            <person name="Simpson J.R."/>
            <person name="Lauterbach L."/>
            <person name="Steele A.D."/>
            <person name="Gui C."/>
            <person name="Meng S."/>
            <person name="Li G."/>
            <person name="Viehrig K."/>
            <person name="Ye F."/>
            <person name="Su P."/>
            <person name="Kiefer A.F."/>
            <person name="Nichols A."/>
            <person name="Cepeda A.J."/>
            <person name="Yan W."/>
            <person name="Fan B."/>
            <person name="Jiang Y."/>
            <person name="Adhikari A."/>
            <person name="Zheng C.-J."/>
            <person name="Schuster L."/>
            <person name="Cowan T.M."/>
            <person name="Smanski M.J."/>
            <person name="Chevrette M.G."/>
            <person name="De Carvalho L.P.S."/>
            <person name="Shen B."/>
        </authorList>
    </citation>
    <scope>NUCLEOTIDE SEQUENCE [LARGE SCALE GENOMIC DNA]</scope>
    <source>
        <strain evidence="13 14">NPDC050545</strain>
    </source>
</reference>
<evidence type="ECO:0000256" key="5">
    <source>
        <dbReference type="ARBA" id="ARBA00022692"/>
    </source>
</evidence>
<accession>A0ABW7Z0Y5</accession>
<gene>
    <name evidence="11 13" type="primary">atpB</name>
    <name evidence="13" type="ORF">ACIBG2_29765</name>
</gene>
<feature type="transmembrane region" description="Helical" evidence="11">
    <location>
        <begin position="219"/>
        <end position="243"/>
    </location>
</feature>
<dbReference type="SUPFAM" id="SSF81336">
    <property type="entry name" value="F1F0 ATP synthase subunit A"/>
    <property type="match status" value="1"/>
</dbReference>
<dbReference type="PANTHER" id="PTHR11410">
    <property type="entry name" value="ATP SYNTHASE SUBUNIT A"/>
    <property type="match status" value="1"/>
</dbReference>
<organism evidence="13 14">
    <name type="scientific">Nonomuraea typhae</name>
    <dbReference type="NCBI Taxonomy" id="2603600"/>
    <lineage>
        <taxon>Bacteria</taxon>
        <taxon>Bacillati</taxon>
        <taxon>Actinomycetota</taxon>
        <taxon>Actinomycetes</taxon>
        <taxon>Streptosporangiales</taxon>
        <taxon>Streptosporangiaceae</taxon>
        <taxon>Nonomuraea</taxon>
    </lineage>
</organism>
<keyword evidence="11" id="KW-1003">Cell membrane</keyword>
<evidence type="ECO:0000256" key="4">
    <source>
        <dbReference type="ARBA" id="ARBA00022547"/>
    </source>
</evidence>
<evidence type="ECO:0000313" key="13">
    <source>
        <dbReference type="EMBL" id="MFI6501602.1"/>
    </source>
</evidence>
<feature type="transmembrane region" description="Helical" evidence="11">
    <location>
        <begin position="184"/>
        <end position="207"/>
    </location>
</feature>
<dbReference type="InterPro" id="IPR045083">
    <property type="entry name" value="ATP_synth_F0_asu_bact/mt"/>
</dbReference>
<keyword evidence="10 11" id="KW-0066">ATP synthesis</keyword>
<keyword evidence="14" id="KW-1185">Reference proteome</keyword>
<dbReference type="HAMAP" id="MF_01393">
    <property type="entry name" value="ATP_synth_a_bact"/>
    <property type="match status" value="1"/>
</dbReference>
<dbReference type="Proteomes" id="UP001612741">
    <property type="component" value="Unassembled WGS sequence"/>
</dbReference>
<dbReference type="Gene3D" id="1.20.120.220">
    <property type="entry name" value="ATP synthase, F0 complex, subunit A"/>
    <property type="match status" value="1"/>
</dbReference>
<feature type="transmembrane region" description="Helical" evidence="11">
    <location>
        <begin position="118"/>
        <end position="137"/>
    </location>
</feature>
<evidence type="ECO:0000256" key="12">
    <source>
        <dbReference type="RuleBase" id="RU000483"/>
    </source>
</evidence>
<comment type="caution">
    <text evidence="13">The sequence shown here is derived from an EMBL/GenBank/DDBJ whole genome shotgun (WGS) entry which is preliminary data.</text>
</comment>
<keyword evidence="9 11" id="KW-0472">Membrane</keyword>
<dbReference type="CDD" id="cd00310">
    <property type="entry name" value="ATP-synt_Fo_a_6"/>
    <property type="match status" value="1"/>
</dbReference>
<keyword evidence="4 11" id="KW-0138">CF(0)</keyword>
<keyword evidence="8 11" id="KW-0406">Ion transport</keyword>
<comment type="subcellular location">
    <subcellularLocation>
        <location evidence="11 12">Cell membrane</location>
        <topology evidence="11 12">Multi-pass membrane protein</topology>
    </subcellularLocation>
    <subcellularLocation>
        <location evidence="1">Membrane</location>
        <topology evidence="1">Multi-pass membrane protein</topology>
    </subcellularLocation>
</comment>
<evidence type="ECO:0000313" key="14">
    <source>
        <dbReference type="Proteomes" id="UP001612741"/>
    </source>
</evidence>
<keyword evidence="3 11" id="KW-0813">Transport</keyword>
<evidence type="ECO:0000256" key="6">
    <source>
        <dbReference type="ARBA" id="ARBA00022781"/>
    </source>
</evidence>
<proteinExistence type="inferred from homology"/>
<dbReference type="Pfam" id="PF00119">
    <property type="entry name" value="ATP-synt_A"/>
    <property type="match status" value="1"/>
</dbReference>
<dbReference type="EMBL" id="JBITGY010000008">
    <property type="protein sequence ID" value="MFI6501602.1"/>
    <property type="molecule type" value="Genomic_DNA"/>
</dbReference>
<dbReference type="InterPro" id="IPR035908">
    <property type="entry name" value="F0_ATP_A_sf"/>
</dbReference>
<keyword evidence="7 11" id="KW-1133">Transmembrane helix</keyword>
<comment type="function">
    <text evidence="11 12">Key component of the proton channel; it plays a direct role in the translocation of protons across the membrane.</text>
</comment>
<evidence type="ECO:0000256" key="1">
    <source>
        <dbReference type="ARBA" id="ARBA00004141"/>
    </source>
</evidence>
<evidence type="ECO:0000256" key="3">
    <source>
        <dbReference type="ARBA" id="ARBA00022448"/>
    </source>
</evidence>
<name>A0ABW7Z0Y5_9ACTN</name>
<dbReference type="NCBIfam" id="TIGR01131">
    <property type="entry name" value="ATP_synt_6_or_A"/>
    <property type="match status" value="1"/>
</dbReference>
<feature type="transmembrane region" description="Helical" evidence="11">
    <location>
        <begin position="32"/>
        <end position="51"/>
    </location>
</feature>
<evidence type="ECO:0000256" key="8">
    <source>
        <dbReference type="ARBA" id="ARBA00023065"/>
    </source>
</evidence>
<dbReference type="PANTHER" id="PTHR11410:SF0">
    <property type="entry name" value="ATP SYNTHASE SUBUNIT A"/>
    <property type="match status" value="1"/>
</dbReference>
<sequence>MMTIDDFRAPGPDLFIWPPIIRDGPLWFTKPVLLAVVCAVLVIAFCWAAFARPKLVPRGIQNAAEYVYVFVRDQIARPQLGADADRWMGLLFTLFLLVLTWNLVGIIPFVQFPVSSHIAFPAVLAIAVFLLKIYLGIRHQGGLLGYLKNVAVPADLPKGALGIYVPLELAHQFLFSFTTHAIRVFANMFAGHMLLAFFSSVGFWFLFQELTPLGAPIGLLGVAVTIIMTAFELFIMFLQAYLFTMLSAMYISSGLRTEH</sequence>